<evidence type="ECO:0000313" key="1">
    <source>
        <dbReference type="EMBL" id="KAJ3813916.1"/>
    </source>
</evidence>
<organism evidence="1 2">
    <name type="scientific">Lentinula aff. lateritia</name>
    <dbReference type="NCBI Taxonomy" id="2804960"/>
    <lineage>
        <taxon>Eukaryota</taxon>
        <taxon>Fungi</taxon>
        <taxon>Dikarya</taxon>
        <taxon>Basidiomycota</taxon>
        <taxon>Agaricomycotina</taxon>
        <taxon>Agaricomycetes</taxon>
        <taxon>Agaricomycetidae</taxon>
        <taxon>Agaricales</taxon>
        <taxon>Marasmiineae</taxon>
        <taxon>Omphalotaceae</taxon>
        <taxon>Lentinula</taxon>
    </lineage>
</organism>
<dbReference type="EMBL" id="MU794981">
    <property type="protein sequence ID" value="KAJ3813916.1"/>
    <property type="molecule type" value="Genomic_DNA"/>
</dbReference>
<accession>A0ACC1UAT2</accession>
<dbReference type="Proteomes" id="UP001163835">
    <property type="component" value="Unassembled WGS sequence"/>
</dbReference>
<keyword evidence="2" id="KW-1185">Reference proteome</keyword>
<proteinExistence type="predicted"/>
<name>A0ACC1UAT2_9AGAR</name>
<protein>
    <submittedName>
        <fullName evidence="1">Uncharacterized protein</fullName>
    </submittedName>
</protein>
<reference evidence="1" key="1">
    <citation type="submission" date="2022-09" db="EMBL/GenBank/DDBJ databases">
        <title>A Global Phylogenomic Analysis of the Shiitake Genus Lentinula.</title>
        <authorList>
            <consortium name="DOE Joint Genome Institute"/>
            <person name="Sierra-Patev S."/>
            <person name="Min B."/>
            <person name="Naranjo-Ortiz M."/>
            <person name="Looney B."/>
            <person name="Konkel Z."/>
            <person name="Slot J.C."/>
            <person name="Sakamoto Y."/>
            <person name="Steenwyk J.L."/>
            <person name="Rokas A."/>
            <person name="Carro J."/>
            <person name="Camarero S."/>
            <person name="Ferreira P."/>
            <person name="Molpeceres G."/>
            <person name="Ruiz-Duenas F.J."/>
            <person name="Serrano A."/>
            <person name="Henrissat B."/>
            <person name="Drula E."/>
            <person name="Hughes K.W."/>
            <person name="Mata J.L."/>
            <person name="Ishikawa N.K."/>
            <person name="Vargas-Isla R."/>
            <person name="Ushijima S."/>
            <person name="Smith C.A."/>
            <person name="Ahrendt S."/>
            <person name="Andreopoulos W."/>
            <person name="He G."/>
            <person name="Labutti K."/>
            <person name="Lipzen A."/>
            <person name="Ng V."/>
            <person name="Riley R."/>
            <person name="Sandor L."/>
            <person name="Barry K."/>
            <person name="Martinez A.T."/>
            <person name="Xiao Y."/>
            <person name="Gibbons J.G."/>
            <person name="Terashima K."/>
            <person name="Grigoriev I.V."/>
            <person name="Hibbett D.S."/>
        </authorList>
    </citation>
    <scope>NUCLEOTIDE SEQUENCE</scope>
    <source>
        <strain evidence="1">TMI1499</strain>
    </source>
</reference>
<sequence length="188" mass="21399">MYAVQSATASQPLNYNVPSIWVQGSQHLHGHFPIFEWNCRQPSFEVHKLPDVDICSSMPSGRENRFQVDLVISSHHSSEFSLGERRDTSEHNVQMLFDYLVEGLSRSATVIAAYCYSGPKALPNISTASREQIWPNSGFRLQFVLFELSFKGISLQYSFKKFPTGNTRTLYTLCAYHLRTSKAEDDSH</sequence>
<gene>
    <name evidence="1" type="ORF">F5876DRAFT_62778</name>
</gene>
<evidence type="ECO:0000313" key="2">
    <source>
        <dbReference type="Proteomes" id="UP001163835"/>
    </source>
</evidence>
<comment type="caution">
    <text evidence="1">The sequence shown here is derived from an EMBL/GenBank/DDBJ whole genome shotgun (WGS) entry which is preliminary data.</text>
</comment>